<reference evidence="2 3" key="2">
    <citation type="journal article" date="2013" name="PLoS ONE">
        <title>INDIGO - INtegrated Data Warehouse of MIcrobial GenOmes with Examples from the Red Sea Extremophiles.</title>
        <authorList>
            <person name="Alam I."/>
            <person name="Antunes A."/>
            <person name="Kamau A.A."/>
            <person name="Ba Alawi W."/>
            <person name="Kalkatawi M."/>
            <person name="Stingl U."/>
            <person name="Bajic V.B."/>
        </authorList>
    </citation>
    <scope>NUCLEOTIDE SEQUENCE [LARGE SCALE GENOMIC DNA]</scope>
    <source>
        <strain evidence="2 3">SARL4B</strain>
    </source>
</reference>
<dbReference type="EMBL" id="AFNT02000032">
    <property type="protein sequence ID" value="ERJ05453.1"/>
    <property type="molecule type" value="Genomic_DNA"/>
</dbReference>
<evidence type="ECO:0000313" key="2">
    <source>
        <dbReference type="EMBL" id="ERJ05453.1"/>
    </source>
</evidence>
<feature type="domain" description="DUF7260" evidence="1">
    <location>
        <begin position="38"/>
        <end position="276"/>
    </location>
</feature>
<dbReference type="AlphaFoldDB" id="U2DZ74"/>
<evidence type="ECO:0000259" key="1">
    <source>
        <dbReference type="Pfam" id="PF23921"/>
    </source>
</evidence>
<dbReference type="eggNOG" id="arCOG06167">
    <property type="taxonomic scope" value="Archaea"/>
</dbReference>
<accession>U2DZ74</accession>
<protein>
    <recommendedName>
        <fullName evidence="1">DUF7260 domain-containing protein</fullName>
    </recommendedName>
</protein>
<dbReference type="Proteomes" id="UP000003861">
    <property type="component" value="Unassembled WGS sequence"/>
</dbReference>
<evidence type="ECO:0000313" key="3">
    <source>
        <dbReference type="Proteomes" id="UP000003861"/>
    </source>
</evidence>
<dbReference type="InterPro" id="IPR055684">
    <property type="entry name" value="DUF7260"/>
</dbReference>
<proteinExistence type="predicted"/>
<gene>
    <name evidence="2" type="ORF">HLRTI_002525</name>
</gene>
<reference evidence="2 3" key="1">
    <citation type="journal article" date="2011" name="J. Bacteriol.">
        <title>Genome sequence of Halorhabdus tiamatea, the first archaeon isolated from a deep-sea anoxic brine lake.</title>
        <authorList>
            <person name="Antunes A."/>
            <person name="Alam I."/>
            <person name="Bajic V.B."/>
            <person name="Stingl U."/>
        </authorList>
    </citation>
    <scope>NUCLEOTIDE SEQUENCE [LARGE SCALE GENOMIC DNA]</scope>
    <source>
        <strain evidence="2 3">SARL4B</strain>
    </source>
</reference>
<name>U2DZ74_9EURY</name>
<dbReference type="Pfam" id="PF23921">
    <property type="entry name" value="DUF7260"/>
    <property type="match status" value="1"/>
</dbReference>
<organism evidence="2 3">
    <name type="scientific">Halorhabdus tiamatea SARL4B</name>
    <dbReference type="NCBI Taxonomy" id="1033806"/>
    <lineage>
        <taxon>Archaea</taxon>
        <taxon>Methanobacteriati</taxon>
        <taxon>Methanobacteriota</taxon>
        <taxon>Stenosarchaea group</taxon>
        <taxon>Halobacteria</taxon>
        <taxon>Halobacteriales</taxon>
        <taxon>Haloarculaceae</taxon>
        <taxon>Halorhabdus</taxon>
    </lineage>
</organism>
<sequence>MPQLWDLGTTRREPTVQRLVRPQPDTHIPAMTAITHPTIEAALTEIDAEREILVTEREAFRSLIRRVSEVAVETPQTTATGTAVATTMPVQAPSSSLSEIRTAYRETVMAVPHYESEYGESLRENLRVEVGGSLAEQLLDGDALTRPIYDAFLGAVRRAMDERRRVKQYVERERDNLQRFDAALTEIESAVIEAGAELTSASGTQSLSRIDARLATLQSRCEDLATDRQQRVHDRPETTFDWIDGLGMFEYLYADLETTTPVLSAIASCLGTIRDHRRRCLR</sequence>
<comment type="caution">
    <text evidence="2">The sequence shown here is derived from an EMBL/GenBank/DDBJ whole genome shotgun (WGS) entry which is preliminary data.</text>
</comment>